<accession>A0AA43UC55</accession>
<dbReference type="SUPFAM" id="SSF53850">
    <property type="entry name" value="Periplasmic binding protein-like II"/>
    <property type="match status" value="1"/>
</dbReference>
<keyword evidence="2" id="KW-1185">Reference proteome</keyword>
<reference evidence="1" key="1">
    <citation type="submission" date="2023-07" db="EMBL/GenBank/DDBJ databases">
        <title>Between Cages and Wild: Unraveling the Impact of Captivity on Animal Microbiomes and Antimicrobial Resistance.</title>
        <authorList>
            <person name="Schmartz G.P."/>
            <person name="Rehner J."/>
            <person name="Schuff M.J."/>
            <person name="Becker S.L."/>
            <person name="Kravczyk M."/>
            <person name="Gurevich A."/>
            <person name="Francke R."/>
            <person name="Mueller R."/>
            <person name="Keller V."/>
            <person name="Keller A."/>
        </authorList>
    </citation>
    <scope>NUCLEOTIDE SEQUENCE</scope>
    <source>
        <strain evidence="1">S39M_St_73</strain>
    </source>
</reference>
<dbReference type="EMBL" id="JAUNQW010000008">
    <property type="protein sequence ID" value="MDO5457267.1"/>
    <property type="molecule type" value="Genomic_DNA"/>
</dbReference>
<organism evidence="1 2">
    <name type="scientific">Atopococcus tabaci</name>
    <dbReference type="NCBI Taxonomy" id="269774"/>
    <lineage>
        <taxon>Bacteria</taxon>
        <taxon>Bacillati</taxon>
        <taxon>Bacillota</taxon>
        <taxon>Bacilli</taxon>
        <taxon>Lactobacillales</taxon>
        <taxon>Carnobacteriaceae</taxon>
        <taxon>Atopococcus</taxon>
    </lineage>
</organism>
<dbReference type="Pfam" id="PF13416">
    <property type="entry name" value="SBP_bac_8"/>
    <property type="match status" value="1"/>
</dbReference>
<dbReference type="PANTHER" id="PTHR42779">
    <property type="entry name" value="PROTEIN YNJB"/>
    <property type="match status" value="1"/>
</dbReference>
<dbReference type="PANTHER" id="PTHR42779:SF1">
    <property type="entry name" value="PROTEIN YNJB"/>
    <property type="match status" value="1"/>
</dbReference>
<evidence type="ECO:0000313" key="1">
    <source>
        <dbReference type="EMBL" id="MDO5457267.1"/>
    </source>
</evidence>
<sequence>MAEADGKTVSFYGWGGDEALNRWLDEVYAVQLEENYNITLDRVPMDIEEVLNILSTEKQAGETEGPVDMIWINGENFQTAMENDFLYGPFTHQLDNFQDYVDEEDPEHQQDFGYPIDGHEAPYGKAQFVLIKDEAVTEETPENAEELLEFAQTYEGQVTYPALPDFTGSAFVRNIIYEFVDPSEFEDMEADKEVVAEAIEPAFEYLRELNPYLWNEGQTFPSDQPQLNNMFMDGEVVLMMSYGAYDVAVAIENGEYPETAQSFIFENGTLGNTNFIAIAGNSTNKAGAMVAINEMLSPEMQASKYEQLRTLPVLDHDSLSEEQQALFDEVDPGPGTIPQDELLSARLPEMPGELVPIIEELWLEEVVGQYNE</sequence>
<dbReference type="InterPro" id="IPR006059">
    <property type="entry name" value="SBP"/>
</dbReference>
<dbReference type="AlphaFoldDB" id="A0AA43UC55"/>
<comment type="caution">
    <text evidence="1">The sequence shown here is derived from an EMBL/GenBank/DDBJ whole genome shotgun (WGS) entry which is preliminary data.</text>
</comment>
<gene>
    <name evidence="1" type="ORF">Q4F26_02895</name>
</gene>
<protein>
    <submittedName>
        <fullName evidence="1">ABC transporter substrate-binding protein</fullName>
    </submittedName>
</protein>
<evidence type="ECO:0000313" key="2">
    <source>
        <dbReference type="Proteomes" id="UP001171751"/>
    </source>
</evidence>
<name>A0AA43UC55_9LACT</name>
<dbReference type="InterPro" id="IPR027020">
    <property type="entry name" value="YnjB"/>
</dbReference>
<dbReference type="Proteomes" id="UP001171751">
    <property type="component" value="Unassembled WGS sequence"/>
</dbReference>
<dbReference type="NCBIfam" id="NF008633">
    <property type="entry name" value="PRK11622.1"/>
    <property type="match status" value="1"/>
</dbReference>
<proteinExistence type="predicted"/>
<dbReference type="PIRSF" id="PIRSF029172">
    <property type="entry name" value="UCP029172_ABC_sbc_YnjB"/>
    <property type="match status" value="1"/>
</dbReference>
<dbReference type="Gene3D" id="3.40.190.10">
    <property type="entry name" value="Periplasmic binding protein-like II"/>
    <property type="match status" value="2"/>
</dbReference>